<dbReference type="SUPFAM" id="SSF49899">
    <property type="entry name" value="Concanavalin A-like lectins/glucanases"/>
    <property type="match status" value="1"/>
</dbReference>
<dbReference type="Pfam" id="PF18911">
    <property type="entry name" value="PKD_4"/>
    <property type="match status" value="1"/>
</dbReference>
<feature type="domain" description="PKD" evidence="1">
    <location>
        <begin position="1921"/>
        <end position="1983"/>
    </location>
</feature>
<dbReference type="Proteomes" id="UP000185221">
    <property type="component" value="Unassembled WGS sequence"/>
</dbReference>
<gene>
    <name evidence="2" type="ORF">SAMN05444394_2023</name>
</gene>
<protein>
    <submittedName>
        <fullName evidence="2">Gliding motility-associated C-terminal domain-containing protein</fullName>
    </submittedName>
</protein>
<dbReference type="SUPFAM" id="SSF49299">
    <property type="entry name" value="PKD domain"/>
    <property type="match status" value="1"/>
</dbReference>
<dbReference type="GO" id="GO:0005975">
    <property type="term" value="P:carbohydrate metabolic process"/>
    <property type="evidence" value="ECO:0007669"/>
    <property type="project" value="UniProtKB-ARBA"/>
</dbReference>
<evidence type="ECO:0000313" key="2">
    <source>
        <dbReference type="EMBL" id="SIN81165.1"/>
    </source>
</evidence>
<dbReference type="InterPro" id="IPR035986">
    <property type="entry name" value="PKD_dom_sf"/>
</dbReference>
<proteinExistence type="predicted"/>
<dbReference type="STRING" id="226505.SAMN05444394_2023"/>
<dbReference type="NCBIfam" id="TIGR04131">
    <property type="entry name" value="Bac_Flav_CTERM"/>
    <property type="match status" value="1"/>
</dbReference>
<dbReference type="Pfam" id="PF13573">
    <property type="entry name" value="SprB"/>
    <property type="match status" value="2"/>
</dbReference>
<dbReference type="InterPro" id="IPR022409">
    <property type="entry name" value="PKD/Chitinase_dom"/>
</dbReference>
<dbReference type="Gene3D" id="2.60.120.200">
    <property type="match status" value="1"/>
</dbReference>
<dbReference type="InterPro" id="IPR026341">
    <property type="entry name" value="T9SS_type_B"/>
</dbReference>
<dbReference type="InterPro" id="IPR025667">
    <property type="entry name" value="SprB_repeat"/>
</dbReference>
<name>A0A1N6EDN4_9BACT</name>
<dbReference type="InterPro" id="IPR013783">
    <property type="entry name" value="Ig-like_fold"/>
</dbReference>
<dbReference type="SMART" id="SM00089">
    <property type="entry name" value="PKD"/>
    <property type="match status" value="1"/>
</dbReference>
<dbReference type="OrthoDB" id="7794186at2"/>
<dbReference type="RefSeq" id="WP_084560921.1">
    <property type="nucleotide sequence ID" value="NZ_FSRC01000001.1"/>
</dbReference>
<dbReference type="CDD" id="cd00146">
    <property type="entry name" value="PKD"/>
    <property type="match status" value="1"/>
</dbReference>
<dbReference type="InterPro" id="IPR000601">
    <property type="entry name" value="PKD_dom"/>
</dbReference>
<evidence type="ECO:0000313" key="3">
    <source>
        <dbReference type="Proteomes" id="UP000185221"/>
    </source>
</evidence>
<dbReference type="InterPro" id="IPR013320">
    <property type="entry name" value="ConA-like_dom_sf"/>
</dbReference>
<organism evidence="2 3">
    <name type="scientific">Algoriphagus halophilus</name>
    <dbReference type="NCBI Taxonomy" id="226505"/>
    <lineage>
        <taxon>Bacteria</taxon>
        <taxon>Pseudomonadati</taxon>
        <taxon>Bacteroidota</taxon>
        <taxon>Cytophagia</taxon>
        <taxon>Cytophagales</taxon>
        <taxon>Cyclobacteriaceae</taxon>
        <taxon>Algoriphagus</taxon>
    </lineage>
</organism>
<dbReference type="EMBL" id="FSRC01000001">
    <property type="protein sequence ID" value="SIN81165.1"/>
    <property type="molecule type" value="Genomic_DNA"/>
</dbReference>
<dbReference type="Pfam" id="PF13585">
    <property type="entry name" value="CHU_C"/>
    <property type="match status" value="1"/>
</dbReference>
<accession>A0A1N6EDN4</accession>
<dbReference type="PROSITE" id="PS50093">
    <property type="entry name" value="PKD"/>
    <property type="match status" value="1"/>
</dbReference>
<evidence type="ECO:0000259" key="1">
    <source>
        <dbReference type="PROSITE" id="PS50093"/>
    </source>
</evidence>
<keyword evidence="3" id="KW-1185">Reference proteome</keyword>
<dbReference type="GO" id="GO:0004553">
    <property type="term" value="F:hydrolase activity, hydrolyzing O-glycosyl compounds"/>
    <property type="evidence" value="ECO:0007669"/>
    <property type="project" value="UniProtKB-ARBA"/>
</dbReference>
<sequence length="2076" mass="223469">MAKILLGLARLVMTSFQKKNQLFALAASLIIAIQFFVLSSAEAQIAIPIPREGFPYCQPFTGNGPFEYTILGGELRIPINVPENWTPLPIVDDSEQYHAKPNGTSLQLTPYEYWHSGYAIVDIPFSSQYGIKASFEYFSYGPFDPLTERAAPADGISFFMFDADQPVDIGYLGGSLAYAPAFDPDDGEILVDGIAGGYVGIGFDERGNFARGTYQEPIENWLDGIAQSITVRGPVEKDYDVVERYHTNKTNYGGQPYFPPATIPSNQWFDIDNTSLVRTTDCSLEGYRKVFIELVPHESGIGYWIYIKMLVNTKDNGFHPVEFPPIEYNYLAPERLKIGFAGSTGYGRNNHEIRNVKVNVSSIDPLRLPIVSDEKRIVCVGEDLEFEFPVELQTGADAFITCIQLFQNSPGSPDNTPPSTVEDCTFDDSDCSSECSLNVPVEVRDATGKLLGTFYADLEPLDTENFEDLRNKATIRFEPAPDFIGEATVYYNVTDNYGLTSEPGKITVVANPFPVKIQDASIENPSCDGQSDGRIYDIIVGDLVDGFDYEWLYNGNSIGKSGASVSTLVNGEATFELDGINLGTYTLNVWNPSDSQNGGCYETVEVIVNQEDGTPVDIEVPNQTICEGEDVSFLPLIDPANNPSGATPNFLWYQNANRAGGALVNGSTVTIDGNPVDVSISSSGELTLSGLKYAAGTSTYEFYVEAASQSQTGGNFCPYIGDVLTKATVLVNPPIEFTISHTDDWCLSYVGEIIGTVTGASDVTYYLLDETGNPIGNNTSGEFSSLPAGTYQIYGSSPSLGCSTPVEEVIIEGPSEGLVITPSQIDNAYCELPNGQIDFVVSGGNMPYQSVKVGGVDVPVTSNGIYAVPGLAEGSYTIEVIDAQGCNTSISMVIPGDEPSNFTTLGSEICEGKVGTATIDINDPSTGTPTYGWYYEDASGNYQQITDGLTVGDLSYEINPSMELSVTGLTANPSPYIYYLLVTGDRICDQGYIPTEILVTPGPEMNPPIVTETCFGETTGSIQAQIPGNNYSDFEFSLSGDNGIFEDFSKNDGLFTGLPAGIYEVSIKDDLDCITTLGGIEVKEPADPISINTNYSIERASCGLANGVIKDIQLSGGWGDYTVEWRKGALDGPVIPGDLTGANNLLPDTYYAIVTDAIGCSISFDFEVGTLSDPVYDIVPPIDVCVEEQVEIRPIHLAPDPNLPPAAFTEVFWYKDAGQQGLITTGPDASMPGVSYTVDDSDWLNPKLLVDGLPAGVYEYYFYVACTGQEIKVDVEVFAVPTVALETSPVSCFGGEDGKVTFLSGTNPAYEYSINSAAPISQSEFESMGFAAGTYQVEVTTPAGCPQELEFTIEGPESALEVTPLMGIDPGCGALNGSLEANITGGWSPYQVTVIKDGAILQTIEDSGSSIALTGLGAGLYSLEIEDAQGCQIVSNDLELIDGPSQILVEDQAVCEGQQVVFSPSIDPAAPGATFEWYFDANTSQKIPSSSTPNGQGITYEINSSTGELTITGLSVSATPYQYYVIAVGDEVCTGFVAEAEAMVYGTPSATYVKTDEVCFEDGGTIEVTATGGSGNYTFTLDGQISQDNGLFENVPRGIHSITISTPETCEITLDNIEIVGPDSPLNGEITDIVNPACDMSNGSITLALTGGMAPYSVEVLKDGVSQGTQTSDQNGEVMVSGISKGEFVFEITDALGCTITLSEPLDLVEVPTEISLEDQQICEGQDAVLTPEVPSNVNAPVFTWFFDEEMNNPLQSGVVNGVTYTIDSEGEMTVSGLPSRDQPYEYYAMVSGVGVCGIIPEKVEVKVSPFPNLRVSNPSIVCDPNETVDLTNYIEGYNPSVYEYNIISPLGNALTGNEVSAVNVSGNYEVSSSLKGSGCWTESQRILVRIAEEMLQSNFEYHADQGDGIIVSNGDIQILENVDFEDISSGEVIMWEWDFGDGATSTEQNPSHVYSKKGTFTVTLKTTDSIGCQSVYSILVDVKDDYLLMMPNAFTPDGVKNQYYKPMHRGLASLDFYVFNTWGELIYHSDSLEDLGWDGTLNGKPAPNGNYVYKVKYQTRSGNVFDEGGVFILIR</sequence>
<reference evidence="3" key="1">
    <citation type="submission" date="2016-11" db="EMBL/GenBank/DDBJ databases">
        <authorList>
            <person name="Varghese N."/>
            <person name="Submissions S."/>
        </authorList>
    </citation>
    <scope>NUCLEOTIDE SEQUENCE [LARGE SCALE GENOMIC DNA]</scope>
    <source>
        <strain evidence="3">DSM 15292</strain>
    </source>
</reference>
<dbReference type="Gene3D" id="2.60.40.10">
    <property type="entry name" value="Immunoglobulins"/>
    <property type="match status" value="1"/>
</dbReference>